<dbReference type="Proteomes" id="UP000318053">
    <property type="component" value="Unassembled WGS sequence"/>
</dbReference>
<organism evidence="2 3">
    <name type="scientific">Allorhodopirellula solitaria</name>
    <dbReference type="NCBI Taxonomy" id="2527987"/>
    <lineage>
        <taxon>Bacteria</taxon>
        <taxon>Pseudomonadati</taxon>
        <taxon>Planctomycetota</taxon>
        <taxon>Planctomycetia</taxon>
        <taxon>Pirellulales</taxon>
        <taxon>Pirellulaceae</taxon>
        <taxon>Allorhodopirellula</taxon>
    </lineage>
</organism>
<evidence type="ECO:0000313" key="3">
    <source>
        <dbReference type="Proteomes" id="UP000318053"/>
    </source>
</evidence>
<reference evidence="2 3" key="1">
    <citation type="submission" date="2019-02" db="EMBL/GenBank/DDBJ databases">
        <title>Deep-cultivation of Planctomycetes and their phenomic and genomic characterization uncovers novel biology.</title>
        <authorList>
            <person name="Wiegand S."/>
            <person name="Jogler M."/>
            <person name="Boedeker C."/>
            <person name="Pinto D."/>
            <person name="Vollmers J."/>
            <person name="Rivas-Marin E."/>
            <person name="Kohn T."/>
            <person name="Peeters S.H."/>
            <person name="Heuer A."/>
            <person name="Rast P."/>
            <person name="Oberbeckmann S."/>
            <person name="Bunk B."/>
            <person name="Jeske O."/>
            <person name="Meyerdierks A."/>
            <person name="Storesund J.E."/>
            <person name="Kallscheuer N."/>
            <person name="Luecker S."/>
            <person name="Lage O.M."/>
            <person name="Pohl T."/>
            <person name="Merkel B.J."/>
            <person name="Hornburger P."/>
            <person name="Mueller R.-W."/>
            <person name="Bruemmer F."/>
            <person name="Labrenz M."/>
            <person name="Spormann A.M."/>
            <person name="Op Den Camp H."/>
            <person name="Overmann J."/>
            <person name="Amann R."/>
            <person name="Jetten M.S.M."/>
            <person name="Mascher T."/>
            <person name="Medema M.H."/>
            <person name="Devos D.P."/>
            <person name="Kaster A.-K."/>
            <person name="Ovreas L."/>
            <person name="Rohde M."/>
            <person name="Galperin M.Y."/>
            <person name="Jogler C."/>
        </authorList>
    </citation>
    <scope>NUCLEOTIDE SEQUENCE [LARGE SCALE GENOMIC DNA]</scope>
    <source>
        <strain evidence="2 3">CA85</strain>
    </source>
</reference>
<name>A0A5C5X1Y6_9BACT</name>
<feature type="compositionally biased region" description="Low complexity" evidence="1">
    <location>
        <begin position="1"/>
        <end position="18"/>
    </location>
</feature>
<evidence type="ECO:0000313" key="2">
    <source>
        <dbReference type="EMBL" id="TWT56629.1"/>
    </source>
</evidence>
<comment type="caution">
    <text evidence="2">The sequence shown here is derived from an EMBL/GenBank/DDBJ whole genome shotgun (WGS) entry which is preliminary data.</text>
</comment>
<proteinExistence type="predicted"/>
<gene>
    <name evidence="2" type="ORF">CA85_41630</name>
</gene>
<feature type="region of interest" description="Disordered" evidence="1">
    <location>
        <begin position="1"/>
        <end position="22"/>
    </location>
</feature>
<keyword evidence="3" id="KW-1185">Reference proteome</keyword>
<dbReference type="EMBL" id="SJPK01000012">
    <property type="protein sequence ID" value="TWT56629.1"/>
    <property type="molecule type" value="Genomic_DNA"/>
</dbReference>
<sequence length="53" mass="5587">MSWGTITSTSTAMLSTSTKESQNQAVHLRTACAIIPMENQSSVLGDGDRSGTK</sequence>
<evidence type="ECO:0000256" key="1">
    <source>
        <dbReference type="SAM" id="MobiDB-lite"/>
    </source>
</evidence>
<accession>A0A5C5X1Y6</accession>
<dbReference type="AlphaFoldDB" id="A0A5C5X1Y6"/>
<protein>
    <submittedName>
        <fullName evidence="2">Uncharacterized protein</fullName>
    </submittedName>
</protein>